<evidence type="ECO:0000313" key="1">
    <source>
        <dbReference type="EMBL" id="VEB40844.1"/>
    </source>
</evidence>
<proteinExistence type="predicted"/>
<organism evidence="1 2">
    <name type="scientific">Chromobacterium violaceum</name>
    <dbReference type="NCBI Taxonomy" id="536"/>
    <lineage>
        <taxon>Bacteria</taxon>
        <taxon>Pseudomonadati</taxon>
        <taxon>Pseudomonadota</taxon>
        <taxon>Betaproteobacteria</taxon>
        <taxon>Neisseriales</taxon>
        <taxon>Chromobacteriaceae</taxon>
        <taxon>Chromobacterium</taxon>
    </lineage>
</organism>
<evidence type="ECO:0000313" key="2">
    <source>
        <dbReference type="Proteomes" id="UP000275777"/>
    </source>
</evidence>
<sequence length="68" mass="7547">MQVVPNGDNSVIPHSWRISMPRSASCSIMLSGTAEPPAITRFKGASDSCSRWQCCSSCSQTVARLWWW</sequence>
<accession>A0A3S4HFP3</accession>
<name>A0A3S4HFP3_CHRVL</name>
<dbReference type="Proteomes" id="UP000275777">
    <property type="component" value="Chromosome"/>
</dbReference>
<reference evidence="1 2" key="1">
    <citation type="submission" date="2018-12" db="EMBL/GenBank/DDBJ databases">
        <authorList>
            <consortium name="Pathogen Informatics"/>
        </authorList>
    </citation>
    <scope>NUCLEOTIDE SEQUENCE [LARGE SCALE GENOMIC DNA]</scope>
    <source>
        <strain evidence="1 2">NCTC9695</strain>
    </source>
</reference>
<dbReference type="AlphaFoldDB" id="A0A3S4HFP3"/>
<protein>
    <submittedName>
        <fullName evidence="1">Uncharacterized protein</fullName>
    </submittedName>
</protein>
<gene>
    <name evidence="1" type="ORF">NCTC9695_01247</name>
</gene>
<dbReference type="EMBL" id="LR134182">
    <property type="protein sequence ID" value="VEB40844.1"/>
    <property type="molecule type" value="Genomic_DNA"/>
</dbReference>